<dbReference type="NCBIfam" id="NF033484">
    <property type="entry name" value="Stp1_PP2C_phos"/>
    <property type="match status" value="1"/>
</dbReference>
<dbReference type="Gene3D" id="3.60.40.10">
    <property type="entry name" value="PPM-type phosphatase domain"/>
    <property type="match status" value="1"/>
</dbReference>
<dbReference type="SUPFAM" id="SSF81606">
    <property type="entry name" value="PP2C-like"/>
    <property type="match status" value="1"/>
</dbReference>
<dbReference type="GO" id="GO:0004722">
    <property type="term" value="F:protein serine/threonine phosphatase activity"/>
    <property type="evidence" value="ECO:0007669"/>
    <property type="project" value="InterPro"/>
</dbReference>
<reference evidence="3" key="1">
    <citation type="submission" date="2017-08" db="EMBL/GenBank/DDBJ databases">
        <authorList>
            <person name="Grouzdev D.S."/>
            <person name="Gaisin V.A."/>
            <person name="Rysina M.S."/>
            <person name="Gorlenko V.M."/>
        </authorList>
    </citation>
    <scope>NUCLEOTIDE SEQUENCE [LARGE SCALE GENOMIC DNA]</scope>
    <source>
        <strain evidence="3">Kir15-3F</strain>
    </source>
</reference>
<dbReference type="InterPro" id="IPR001932">
    <property type="entry name" value="PPM-type_phosphatase-like_dom"/>
</dbReference>
<sequence>MPICTLCGEENRASARFCYNCAAPLTAPRPSEEDQQWLAANLCAADASAPVPSTGKTGPLPSLPEEEISMDHQPTPPLFAGRFALPEGDHEGVLTVVDTQPWRRCWACGSSANESGDTFCNDCGAALTEREYQATICPTASLTGAALVATLTDEAAREVLPQIAEQMQEEAQVLTLLHDSGRPALEPPLDETTALMVGATLAQLVDVLHQSEIALGSVTPADLEAAPGGVRLRSVPNLRRFSAEERAAAVQSDLTALAELLEQLTETPRTTQRLTEDEAHQAISASDDGLLVVLRQIRTAELASADAISTRLRAILADRTEPLALRHIVGAYTDTGIVRDHNEDSFLTLQLGLNNSSYLQHWGIYIVSDGMGGHAAGEVASGIAVRATAELLMHEYLIQAMQPDVPFNQQAAQEIVRKAVLRANDAIVTESRNQGNDMGATMTMALVIGDRAIIGNVGDSRGYICRDGKLQRITKDHSLVQRLVDLGQISLDDMYSHPQRNAILRSLGDRAEVEVDVFSERVQPGDLLMICSDGQWEMTRDPEMERIMVREEDPQSACEILVAAANQAGGEDNIAVILVKFA</sequence>
<dbReference type="Proteomes" id="UP000220527">
    <property type="component" value="Unassembled WGS sequence"/>
</dbReference>
<dbReference type="PROSITE" id="PS51746">
    <property type="entry name" value="PPM_2"/>
    <property type="match status" value="1"/>
</dbReference>
<keyword evidence="3" id="KW-1185">Reference proteome</keyword>
<dbReference type="InterPro" id="IPR015655">
    <property type="entry name" value="PP2C"/>
</dbReference>
<evidence type="ECO:0000259" key="1">
    <source>
        <dbReference type="PROSITE" id="PS51746"/>
    </source>
</evidence>
<dbReference type="OrthoDB" id="152713at2"/>
<organism evidence="2 3">
    <name type="scientific">Candidatus Viridilinea mediisalina</name>
    <dbReference type="NCBI Taxonomy" id="2024553"/>
    <lineage>
        <taxon>Bacteria</taxon>
        <taxon>Bacillati</taxon>
        <taxon>Chloroflexota</taxon>
        <taxon>Chloroflexia</taxon>
        <taxon>Chloroflexales</taxon>
        <taxon>Chloroflexineae</taxon>
        <taxon>Oscillochloridaceae</taxon>
        <taxon>Candidatus Viridilinea</taxon>
    </lineage>
</organism>
<feature type="domain" description="PPM-type phosphatase" evidence="1">
    <location>
        <begin position="328"/>
        <end position="581"/>
    </location>
</feature>
<dbReference type="PANTHER" id="PTHR47992">
    <property type="entry name" value="PROTEIN PHOSPHATASE"/>
    <property type="match status" value="1"/>
</dbReference>
<dbReference type="AlphaFoldDB" id="A0A2A6RL82"/>
<dbReference type="RefSeq" id="WP_097643377.1">
    <property type="nucleotide sequence ID" value="NZ_NQWI01000021.1"/>
</dbReference>
<evidence type="ECO:0000313" key="2">
    <source>
        <dbReference type="EMBL" id="PDW03802.1"/>
    </source>
</evidence>
<gene>
    <name evidence="2" type="ORF">CJ255_07035</name>
</gene>
<comment type="caution">
    <text evidence="2">The sequence shown here is derived from an EMBL/GenBank/DDBJ whole genome shotgun (WGS) entry which is preliminary data.</text>
</comment>
<dbReference type="InterPro" id="IPR036457">
    <property type="entry name" value="PPM-type-like_dom_sf"/>
</dbReference>
<name>A0A2A6RL82_9CHLR</name>
<dbReference type="CDD" id="cd00143">
    <property type="entry name" value="PP2Cc"/>
    <property type="match status" value="1"/>
</dbReference>
<evidence type="ECO:0000313" key="3">
    <source>
        <dbReference type="Proteomes" id="UP000220527"/>
    </source>
</evidence>
<dbReference type="EMBL" id="NQWI01000021">
    <property type="protein sequence ID" value="PDW03802.1"/>
    <property type="molecule type" value="Genomic_DNA"/>
</dbReference>
<protein>
    <submittedName>
        <fullName evidence="2">Protein phosphatase</fullName>
    </submittedName>
</protein>
<proteinExistence type="predicted"/>
<dbReference type="SMART" id="SM00331">
    <property type="entry name" value="PP2C_SIG"/>
    <property type="match status" value="1"/>
</dbReference>
<dbReference type="Pfam" id="PF13672">
    <property type="entry name" value="PP2C_2"/>
    <property type="match status" value="1"/>
</dbReference>
<dbReference type="SMART" id="SM00332">
    <property type="entry name" value="PP2Cc"/>
    <property type="match status" value="1"/>
</dbReference>
<accession>A0A2A6RL82</accession>